<dbReference type="PANTHER" id="PTHR10686">
    <property type="entry name" value="FOLATE TRANSPORTER"/>
    <property type="match status" value="1"/>
</dbReference>
<evidence type="ECO:0000256" key="2">
    <source>
        <dbReference type="ARBA" id="ARBA00022692"/>
    </source>
</evidence>
<dbReference type="PANTHER" id="PTHR10686:SF18">
    <property type="entry name" value="IP11787P-RELATED"/>
    <property type="match status" value="1"/>
</dbReference>
<keyword evidence="3" id="KW-0290">Folate-binding</keyword>
<dbReference type="Gene3D" id="1.20.1250.20">
    <property type="entry name" value="MFS general substrate transporter like domains"/>
    <property type="match status" value="1"/>
</dbReference>
<feature type="transmembrane region" description="Helical" evidence="8">
    <location>
        <begin position="236"/>
        <end position="259"/>
    </location>
</feature>
<organism evidence="10">
    <name type="scientific">Nyssomyia neivai</name>
    <dbReference type="NCBI Taxonomy" id="330878"/>
    <lineage>
        <taxon>Eukaryota</taxon>
        <taxon>Metazoa</taxon>
        <taxon>Ecdysozoa</taxon>
        <taxon>Arthropoda</taxon>
        <taxon>Hexapoda</taxon>
        <taxon>Insecta</taxon>
        <taxon>Pterygota</taxon>
        <taxon>Neoptera</taxon>
        <taxon>Endopterygota</taxon>
        <taxon>Diptera</taxon>
        <taxon>Nematocera</taxon>
        <taxon>Psychodoidea</taxon>
        <taxon>Psychodidae</taxon>
        <taxon>Nyssomyia</taxon>
    </lineage>
</organism>
<proteinExistence type="inferred from homology"/>
<dbReference type="SUPFAM" id="SSF103473">
    <property type="entry name" value="MFS general substrate transporter"/>
    <property type="match status" value="1"/>
</dbReference>
<evidence type="ECO:0000256" key="4">
    <source>
        <dbReference type="ARBA" id="ARBA00022989"/>
    </source>
</evidence>
<keyword evidence="9" id="KW-0732">Signal</keyword>
<sequence length="428" mass="48688">MQKWLRISLLLCIFGFLKEIRPSEPFVTDFLLGNWRNITEEQVNRDVYPVGTYSYAAQLIIVFLITDFLKYKPLIVTLGLAGIVTWSLLLWTESLGALQVAEIFYGTYLATEVAYYTYIYAKVEKEHYSKVTSHTKAAILCGRFIAGSLGQFLVHLNFMNYRELNYITLAAQILATVWAVFLPSVQESVYFHRKSLQQRNNHDFPTSNHELVGKENSNVAALIWGQFRRAYTNRKVLIGSFWFIFGMCGYLQYISYVQILWNAINVNKDMIWNGAVEAAMTLLGAFSALIAGYTHNSFLSNRRCIIPLVIVSLGSGLVIFLGAHTTNLYISYGAYLTFGVLYAFASTIVSAEIAKHLEEDSFGLVFGFNTFLSLVLQTILTLIVVTGIHLSIFQQFYIYASYFVVLGIIYLLVYILEMCSVHKMIMEE</sequence>
<evidence type="ECO:0000256" key="5">
    <source>
        <dbReference type="ARBA" id="ARBA00023136"/>
    </source>
</evidence>
<feature type="transmembrane region" description="Helical" evidence="8">
    <location>
        <begin position="137"/>
        <end position="158"/>
    </location>
</feature>
<comment type="similarity">
    <text evidence="1 7">Belongs to the reduced folate carrier (RFC) transporter (TC 2.A.48) family.</text>
</comment>
<evidence type="ECO:0000313" key="10">
    <source>
        <dbReference type="EMBL" id="JAV04580.1"/>
    </source>
</evidence>
<dbReference type="FunFam" id="1.20.1250.20:FF:000298">
    <property type="entry name" value="Thiamine transporter"/>
    <property type="match status" value="1"/>
</dbReference>
<feature type="chain" id="PRO_5011978834" evidence="9">
    <location>
        <begin position="23"/>
        <end position="428"/>
    </location>
</feature>
<keyword evidence="5 7" id="KW-0472">Membrane</keyword>
<feature type="transmembrane region" description="Helical" evidence="8">
    <location>
        <begin position="164"/>
        <end position="185"/>
    </location>
</feature>
<dbReference type="GO" id="GO:0005886">
    <property type="term" value="C:plasma membrane"/>
    <property type="evidence" value="ECO:0007669"/>
    <property type="project" value="UniProtKB-UniRule"/>
</dbReference>
<protein>
    <submittedName>
        <fullName evidence="10">Putative micronutrient transporter folate transporter family</fullName>
    </submittedName>
</protein>
<dbReference type="Pfam" id="PF01770">
    <property type="entry name" value="Folate_carrier"/>
    <property type="match status" value="1"/>
</dbReference>
<dbReference type="InterPro" id="IPR002666">
    <property type="entry name" value="Folate_carrier"/>
</dbReference>
<dbReference type="GO" id="GO:0005542">
    <property type="term" value="F:folic acid binding"/>
    <property type="evidence" value="ECO:0007669"/>
    <property type="project" value="UniProtKB-KW"/>
</dbReference>
<evidence type="ECO:0000256" key="9">
    <source>
        <dbReference type="SAM" id="SignalP"/>
    </source>
</evidence>
<feature type="transmembrane region" description="Helical" evidence="8">
    <location>
        <begin position="305"/>
        <end position="323"/>
    </location>
</feature>
<feature type="transmembrane region" description="Helical" evidence="8">
    <location>
        <begin position="271"/>
        <end position="293"/>
    </location>
</feature>
<feature type="transmembrane region" description="Helical" evidence="8">
    <location>
        <begin position="396"/>
        <end position="416"/>
    </location>
</feature>
<dbReference type="GO" id="GO:0090482">
    <property type="term" value="F:vitamin transmembrane transporter activity"/>
    <property type="evidence" value="ECO:0007669"/>
    <property type="project" value="InterPro"/>
</dbReference>
<feature type="transmembrane region" description="Helical" evidence="8">
    <location>
        <begin position="103"/>
        <end position="121"/>
    </location>
</feature>
<feature type="transmembrane region" description="Helical" evidence="8">
    <location>
        <begin position="329"/>
        <end position="350"/>
    </location>
</feature>
<evidence type="ECO:0000256" key="6">
    <source>
        <dbReference type="ARBA" id="ARBA00023180"/>
    </source>
</evidence>
<reference evidence="10" key="1">
    <citation type="submission" date="2016-12" db="EMBL/GenBank/DDBJ databases">
        <title>An insight into the sialome and mialome of the sand fly, Nyssomyia neivai.</title>
        <authorList>
            <person name="Sebastian V."/>
            <person name="Goulart T.M."/>
            <person name="Oliveira W."/>
            <person name="Calvo E."/>
            <person name="Oliveira L.F."/>
            <person name="Pinto M.C."/>
            <person name="Rosselino A.M."/>
            <person name="Ribeiro J.M."/>
        </authorList>
    </citation>
    <scope>NUCLEOTIDE SEQUENCE</scope>
</reference>
<evidence type="ECO:0000256" key="3">
    <source>
        <dbReference type="ARBA" id="ARBA00022954"/>
    </source>
</evidence>
<dbReference type="PIRSF" id="PIRSF028739">
    <property type="entry name" value="Folate_carrier"/>
    <property type="match status" value="1"/>
</dbReference>
<keyword evidence="2 8" id="KW-0812">Transmembrane</keyword>
<feature type="transmembrane region" description="Helical" evidence="8">
    <location>
        <begin position="362"/>
        <end position="390"/>
    </location>
</feature>
<accession>A0A1L8DE13</accession>
<evidence type="ECO:0000256" key="1">
    <source>
        <dbReference type="ARBA" id="ARBA00005773"/>
    </source>
</evidence>
<dbReference type="AlphaFoldDB" id="A0A1L8DE13"/>
<name>A0A1L8DE13_9DIPT</name>
<keyword evidence="7" id="KW-0813">Transport</keyword>
<keyword evidence="6" id="KW-0325">Glycoprotein</keyword>
<dbReference type="NCBIfam" id="TIGR00806">
    <property type="entry name" value="rfc"/>
    <property type="match status" value="1"/>
</dbReference>
<feature type="transmembrane region" description="Helical" evidence="8">
    <location>
        <begin position="73"/>
        <end position="91"/>
    </location>
</feature>
<comment type="subcellular location">
    <subcellularLocation>
        <location evidence="7">Membrane</location>
        <topology evidence="7">Multi-pass membrane protein</topology>
    </subcellularLocation>
</comment>
<keyword evidence="4 8" id="KW-1133">Transmembrane helix</keyword>
<evidence type="ECO:0000256" key="7">
    <source>
        <dbReference type="PIRNR" id="PIRNR028739"/>
    </source>
</evidence>
<evidence type="ECO:0000256" key="8">
    <source>
        <dbReference type="SAM" id="Phobius"/>
    </source>
</evidence>
<feature type="signal peptide" evidence="9">
    <location>
        <begin position="1"/>
        <end position="22"/>
    </location>
</feature>
<dbReference type="InterPro" id="IPR036259">
    <property type="entry name" value="MFS_trans_sf"/>
</dbReference>
<dbReference type="EMBL" id="GFDF01009504">
    <property type="protein sequence ID" value="JAV04580.1"/>
    <property type="molecule type" value="Transcribed_RNA"/>
</dbReference>